<dbReference type="InterPro" id="IPR001667">
    <property type="entry name" value="DDH_dom"/>
</dbReference>
<dbReference type="GO" id="GO:0046872">
    <property type="term" value="F:metal ion binding"/>
    <property type="evidence" value="ECO:0007669"/>
    <property type="project" value="UniProtKB-KW"/>
</dbReference>
<dbReference type="InterPro" id="IPR038763">
    <property type="entry name" value="DHH_sf"/>
</dbReference>
<keyword evidence="2" id="KW-0464">Manganese</keyword>
<proteinExistence type="inferred from homology"/>
<dbReference type="SUPFAM" id="SSF64182">
    <property type="entry name" value="DHH phosphoesterases"/>
    <property type="match status" value="1"/>
</dbReference>
<comment type="function">
    <text evidence="1">Has phosphodiesterase (PDE) activity against cyclic-di-AMP (c-di-AMP).</text>
</comment>
<dbReference type="InterPro" id="IPR051319">
    <property type="entry name" value="Oligoribo/pAp-PDE_c-di-AMP_PDE"/>
</dbReference>
<accession>A0A2K9NZY4</accession>
<feature type="binding site" evidence="2">
    <location>
        <position position="469"/>
    </location>
    <ligand>
        <name>Mn(2+)</name>
        <dbReference type="ChEBI" id="CHEBI:29035"/>
        <label>2</label>
    </ligand>
</feature>
<evidence type="ECO:0000256" key="1">
    <source>
        <dbReference type="PIRNR" id="PIRNR026583"/>
    </source>
</evidence>
<sequence length="679" mass="76456">MTVKVNKSKDYTISEIRSGFFNTVVSCIVVFLFGLFTILFNNKPGNDMSAFGFVEILFSIALLVYGVVTLKSRKKRFYHYMQSYSFCVDAVTQTAVKTFVHPMVVINSEGEIKWSNDNFLDMIGRESHYGEYIQDLFNNLSINRYLESQVNVVDEFEFNGRTYLINGRAVHSDLISDTLAGLYFVDITDFMELKQDFDDKQCVQCLVVIDNYDEVLKETPNSNHGALLGEIERCVNAWVSNANGVSRRYEREKFLVFFHNKEYNDIIEKEKYNVLNDVRNINLENKIPVTLSIGTGRGGETLDENNKMANLALEMALGRGGDQVVVKSPIAYKFYGAKSREVEKSTKVKARVMAHALREAIDQCSCVMIMGHKNGDMDCLGASIGLYQAIKSRGVDTYIVMRKNNTNAKLLLNNFTNDPKYMNNIITGDKALTLMDKQTLVIVVDTHRRSMVEFEEVLSASKSIVLIDHHRRSEDFIDNAVLTYHEPYASSACEMVTEILQYIQDNPKIGLKEAEALYAGIFLDTKGFTFKTGVRTFEAAAYLRRMGVDPVNIRRLFKTDIRDSVRLSKVISSAKIYRDNIAVAVCEDTGKDLQVLVAKAADELLNISGIEASFVIARLGHKIIISGRSLETVNVQLILERLGGGGHITIAGAQLSNQDMDIALEQLQKAIDDVLDDRE</sequence>
<comment type="catalytic activity">
    <reaction evidence="1">
        <text>3',3'-c-di-AMP + H2O = 5'-O-phosphonoadenylyl-(3'-&gt;5')-adenosine + H(+)</text>
        <dbReference type="Rhea" id="RHEA:54420"/>
        <dbReference type="ChEBI" id="CHEBI:15377"/>
        <dbReference type="ChEBI" id="CHEBI:15378"/>
        <dbReference type="ChEBI" id="CHEBI:71500"/>
        <dbReference type="ChEBI" id="CHEBI:138171"/>
    </reaction>
</comment>
<comment type="subcellular location">
    <subcellularLocation>
        <location evidence="1">Cell membrane</location>
    </subcellularLocation>
</comment>
<feature type="transmembrane region" description="Helical" evidence="3">
    <location>
        <begin position="20"/>
        <end position="42"/>
    </location>
</feature>
<keyword evidence="1" id="KW-1003">Cell membrane</keyword>
<dbReference type="InterPro" id="IPR014528">
    <property type="entry name" value="GdpP/PdeA"/>
</dbReference>
<feature type="binding site" evidence="2">
    <location>
        <position position="376"/>
    </location>
    <ligand>
        <name>Mn(2+)</name>
        <dbReference type="ChEBI" id="CHEBI:29035"/>
        <label>1</label>
    </ligand>
</feature>
<feature type="domain" description="DDH" evidence="4">
    <location>
        <begin position="367"/>
        <end position="521"/>
    </location>
</feature>
<reference evidence="6 7" key="1">
    <citation type="submission" date="2017-04" db="EMBL/GenBank/DDBJ databases">
        <title>Monoglobus pectinilyticus 14 draft genome.</title>
        <authorList>
            <person name="Kim C."/>
            <person name="Rosendale D.I."/>
            <person name="Kelly W.J."/>
            <person name="Tannock G.W."/>
            <person name="Patchett M.L."/>
            <person name="Jordens J.Z."/>
        </authorList>
    </citation>
    <scope>NUCLEOTIDE SEQUENCE [LARGE SCALE GENOMIC DNA]</scope>
    <source>
        <strain evidence="6 7">14</strain>
    </source>
</reference>
<organism evidence="6 7">
    <name type="scientific">Monoglobus pectinilyticus</name>
    <dbReference type="NCBI Taxonomy" id="1981510"/>
    <lineage>
        <taxon>Bacteria</taxon>
        <taxon>Bacillati</taxon>
        <taxon>Bacillota</taxon>
        <taxon>Clostridia</taxon>
        <taxon>Monoglobales</taxon>
        <taxon>Monoglobaceae</taxon>
        <taxon>Monoglobus</taxon>
    </lineage>
</organism>
<comment type="cofactor">
    <cofactor evidence="2">
        <name>Mn(2+)</name>
        <dbReference type="ChEBI" id="CHEBI:29035"/>
    </cofactor>
    <text evidence="2">For phosphodiesterase activity, probably binds 2 Mn(2+) per subunit.</text>
</comment>
<keyword evidence="2" id="KW-0479">Metal-binding</keyword>
<protein>
    <recommendedName>
        <fullName evidence="1">Cyclic-di-AMP phosphodiesterase</fullName>
        <ecNumber evidence="1">3.1.4.-</ecNumber>
    </recommendedName>
</protein>
<evidence type="ECO:0000256" key="3">
    <source>
        <dbReference type="SAM" id="Phobius"/>
    </source>
</evidence>
<dbReference type="PANTHER" id="PTHR47618">
    <property type="entry name" value="BIFUNCTIONAL OLIGORIBONUCLEASE AND PAP PHOSPHATASE NRNA"/>
    <property type="match status" value="1"/>
</dbReference>
<dbReference type="InterPro" id="IPR003156">
    <property type="entry name" value="DHHA1_dom"/>
</dbReference>
<feature type="binding site" evidence="2">
    <location>
        <position position="524"/>
    </location>
    <ligand>
        <name>Mn(2+)</name>
        <dbReference type="ChEBI" id="CHEBI:29035"/>
        <label>2</label>
    </ligand>
</feature>
<dbReference type="EC" id="3.1.4.-" evidence="1"/>
<comment type="similarity">
    <text evidence="1">Belongs to the GdpP/PdeA phosphodiesterase family.</text>
</comment>
<dbReference type="AlphaFoldDB" id="A0A2K9NZY4"/>
<dbReference type="Gene3D" id="3.90.1640.10">
    <property type="entry name" value="inorganic pyrophosphatase (n-terminal core)"/>
    <property type="match status" value="1"/>
</dbReference>
<evidence type="ECO:0000313" key="7">
    <source>
        <dbReference type="Proteomes" id="UP000235589"/>
    </source>
</evidence>
<feature type="binding site" evidence="2">
    <location>
        <position position="372"/>
    </location>
    <ligand>
        <name>Mn(2+)</name>
        <dbReference type="ChEBI" id="CHEBI:29035"/>
        <label>1</label>
    </ligand>
</feature>
<dbReference type="RefSeq" id="WP_102364884.1">
    <property type="nucleotide sequence ID" value="NZ_DBGCRN010000033.1"/>
</dbReference>
<evidence type="ECO:0000313" key="6">
    <source>
        <dbReference type="EMBL" id="AUO18593.1"/>
    </source>
</evidence>
<dbReference type="Pfam" id="PF24898">
    <property type="entry name" value="GGDEF_GdpP"/>
    <property type="match status" value="1"/>
</dbReference>
<dbReference type="Gene3D" id="3.30.450.20">
    <property type="entry name" value="PAS domain"/>
    <property type="match status" value="1"/>
</dbReference>
<feature type="binding site" evidence="2">
    <location>
        <position position="378"/>
    </location>
    <ligand>
        <name>Mn(2+)</name>
        <dbReference type="ChEBI" id="CHEBI:29035"/>
        <label>2</label>
    </ligand>
</feature>
<feature type="domain" description="DHHA1" evidence="5">
    <location>
        <begin position="597"/>
        <end position="674"/>
    </location>
</feature>
<feature type="binding site" evidence="2">
    <location>
        <position position="445"/>
    </location>
    <ligand>
        <name>Mn(2+)</name>
        <dbReference type="ChEBI" id="CHEBI:29035"/>
        <label>1</label>
    </ligand>
</feature>
<keyword evidence="7" id="KW-1185">Reference proteome</keyword>
<dbReference type="GO" id="GO:0003676">
    <property type="term" value="F:nucleic acid binding"/>
    <property type="evidence" value="ECO:0007669"/>
    <property type="project" value="UniProtKB-UniRule"/>
</dbReference>
<dbReference type="Gene3D" id="3.10.310.30">
    <property type="match status" value="1"/>
</dbReference>
<feature type="binding site" evidence="2">
    <location>
        <position position="445"/>
    </location>
    <ligand>
        <name>Mn(2+)</name>
        <dbReference type="ChEBI" id="CHEBI:29035"/>
        <label>2</label>
    </ligand>
</feature>
<evidence type="ECO:0000259" key="5">
    <source>
        <dbReference type="Pfam" id="PF02272"/>
    </source>
</evidence>
<name>A0A2K9NZY4_9FIRM</name>
<dbReference type="GO" id="GO:0016787">
    <property type="term" value="F:hydrolase activity"/>
    <property type="evidence" value="ECO:0007669"/>
    <property type="project" value="UniProtKB-UniRule"/>
</dbReference>
<dbReference type="PIRSF" id="PIRSF026583">
    <property type="entry name" value="YybT"/>
    <property type="match status" value="1"/>
</dbReference>
<evidence type="ECO:0000259" key="4">
    <source>
        <dbReference type="Pfam" id="PF01368"/>
    </source>
</evidence>
<keyword evidence="3" id="KW-0812">Transmembrane</keyword>
<keyword evidence="1" id="KW-0378">Hydrolase</keyword>
<dbReference type="FunFam" id="3.90.1640.10:FF:000002">
    <property type="entry name" value="Cyclic-di-AMP phosphodiesterase"/>
    <property type="match status" value="1"/>
</dbReference>
<dbReference type="Pfam" id="PF01368">
    <property type="entry name" value="DHH"/>
    <property type="match status" value="1"/>
</dbReference>
<feature type="transmembrane region" description="Helical" evidence="3">
    <location>
        <begin position="48"/>
        <end position="68"/>
    </location>
</feature>
<dbReference type="PANTHER" id="PTHR47618:SF2">
    <property type="entry name" value="CYCLIC-DI-AMP PHOSPHODIESTERASE GDPP"/>
    <property type="match status" value="1"/>
</dbReference>
<dbReference type="GO" id="GO:0005886">
    <property type="term" value="C:plasma membrane"/>
    <property type="evidence" value="ECO:0007669"/>
    <property type="project" value="UniProtKB-SubCell"/>
</dbReference>
<dbReference type="KEGG" id="mpec:B9O19_00409"/>
<keyword evidence="3" id="KW-1133">Transmembrane helix</keyword>
<dbReference type="Proteomes" id="UP000235589">
    <property type="component" value="Chromosome"/>
</dbReference>
<dbReference type="Pfam" id="PF02272">
    <property type="entry name" value="DHHA1"/>
    <property type="match status" value="1"/>
</dbReference>
<dbReference type="GO" id="GO:0106409">
    <property type="term" value="F:cyclic-di-AMP phosphodiesterase activity"/>
    <property type="evidence" value="ECO:0007669"/>
    <property type="project" value="RHEA"/>
</dbReference>
<gene>
    <name evidence="6" type="ORF">B9O19_00409</name>
</gene>
<dbReference type="EMBL" id="CP020991">
    <property type="protein sequence ID" value="AUO18593.1"/>
    <property type="molecule type" value="Genomic_DNA"/>
</dbReference>
<evidence type="ECO:0000256" key="2">
    <source>
        <dbReference type="PIRSR" id="PIRSR026583-50"/>
    </source>
</evidence>
<keyword evidence="1 3" id="KW-0472">Membrane</keyword>